<dbReference type="Proteomes" id="UP001295444">
    <property type="component" value="Chromosome 05"/>
</dbReference>
<reference evidence="2" key="1">
    <citation type="submission" date="2022-03" db="EMBL/GenBank/DDBJ databases">
        <authorList>
            <person name="Alioto T."/>
            <person name="Alioto T."/>
            <person name="Gomez Garrido J."/>
        </authorList>
    </citation>
    <scope>NUCLEOTIDE SEQUENCE</scope>
</reference>
<evidence type="ECO:0000313" key="2">
    <source>
        <dbReference type="EMBL" id="CAH2293105.1"/>
    </source>
</evidence>
<name>A0AAD1S5B5_PELCU</name>
<keyword evidence="3" id="KW-1185">Reference proteome</keyword>
<protein>
    <submittedName>
        <fullName evidence="2">Uncharacterized protein</fullName>
    </submittedName>
</protein>
<feature type="region of interest" description="Disordered" evidence="1">
    <location>
        <begin position="1"/>
        <end position="37"/>
    </location>
</feature>
<organism evidence="2 3">
    <name type="scientific">Pelobates cultripes</name>
    <name type="common">Western spadefoot toad</name>
    <dbReference type="NCBI Taxonomy" id="61616"/>
    <lineage>
        <taxon>Eukaryota</taxon>
        <taxon>Metazoa</taxon>
        <taxon>Chordata</taxon>
        <taxon>Craniata</taxon>
        <taxon>Vertebrata</taxon>
        <taxon>Euteleostomi</taxon>
        <taxon>Amphibia</taxon>
        <taxon>Batrachia</taxon>
        <taxon>Anura</taxon>
        <taxon>Pelobatoidea</taxon>
        <taxon>Pelobatidae</taxon>
        <taxon>Pelobates</taxon>
    </lineage>
</organism>
<sequence length="146" mass="16039">MDEFLTTPQGLCGTDDAATTTPSSPSSIVAHSSQTSPATSTLAQISADIAKITANMLTRKDKVKMVAELRAVIREEITAVRRDLTALEQCVDDLEVDRLQNAQYRLAAELATGRQGNILLDLRRQVEDLDNRGHRKIAHSHNKCQN</sequence>
<accession>A0AAD1S5B5</accession>
<gene>
    <name evidence="2" type="ORF">PECUL_23A049994</name>
</gene>
<evidence type="ECO:0000313" key="3">
    <source>
        <dbReference type="Proteomes" id="UP001295444"/>
    </source>
</evidence>
<proteinExistence type="predicted"/>
<feature type="compositionally biased region" description="Low complexity" evidence="1">
    <location>
        <begin position="14"/>
        <end position="33"/>
    </location>
</feature>
<evidence type="ECO:0000256" key="1">
    <source>
        <dbReference type="SAM" id="MobiDB-lite"/>
    </source>
</evidence>
<dbReference type="EMBL" id="OW240916">
    <property type="protein sequence ID" value="CAH2293105.1"/>
    <property type="molecule type" value="Genomic_DNA"/>
</dbReference>
<dbReference type="AlphaFoldDB" id="A0AAD1S5B5"/>